<feature type="region of interest" description="Disordered" evidence="1">
    <location>
        <begin position="300"/>
        <end position="404"/>
    </location>
</feature>
<keyword evidence="2" id="KW-1185">Reference proteome</keyword>
<dbReference type="WBParaSite" id="maker-unitig_42752-snap-gene-0.2-mRNA-1">
    <property type="protein sequence ID" value="maker-unitig_42752-snap-gene-0.2-mRNA-1"/>
    <property type="gene ID" value="maker-unitig_42752-snap-gene-0.2"/>
</dbReference>
<reference evidence="3" key="1">
    <citation type="submission" date="2016-11" db="UniProtKB">
        <authorList>
            <consortium name="WormBaseParasite"/>
        </authorList>
    </citation>
    <scope>IDENTIFICATION</scope>
</reference>
<proteinExistence type="predicted"/>
<dbReference type="AlphaFoldDB" id="A0A1I8FPQ9"/>
<protein>
    <submittedName>
        <fullName evidence="3">Secreted protein</fullName>
    </submittedName>
</protein>
<name>A0A1I8FPQ9_9PLAT</name>
<evidence type="ECO:0000313" key="2">
    <source>
        <dbReference type="Proteomes" id="UP000095280"/>
    </source>
</evidence>
<feature type="compositionally biased region" description="Basic and acidic residues" evidence="1">
    <location>
        <begin position="374"/>
        <end position="383"/>
    </location>
</feature>
<evidence type="ECO:0000256" key="1">
    <source>
        <dbReference type="SAM" id="MobiDB-lite"/>
    </source>
</evidence>
<dbReference type="Proteomes" id="UP000095280">
    <property type="component" value="Unplaced"/>
</dbReference>
<accession>A0A1I8FPQ9</accession>
<evidence type="ECO:0000313" key="3">
    <source>
        <dbReference type="WBParaSite" id="maker-unitig_42752-snap-gene-0.2-mRNA-1"/>
    </source>
</evidence>
<sequence>NFSGCCFFCEAEDSSPTKFKEVGNRIEDEFLDASRVSRANRSPVMASTQKAKQIRFNLIGHILLRLSRLSRLAVRPRCRRCSWLCLAMLAKASLSAESGASPSVAAPEDLARWSSILAWVCPPSAAALGCRRGAGPDVVVVIDHQRRFGRPQQAAQVNQAELGALRSGAVSELLAQDSRYKCKALNWHSRPDYLKALPQRQAACWLQFSLQKRSCNRPEWRPRAIRHRCGHSLAIESARCPSNSRPAPQSCPVQARPANCQAQELEAVGRGCQVALRQSLALPQIATSEPASVRRRRQLLMQRPRRSEWQSKNARAMLEPRQVPGACPGRGAPGAGPRRADRRADGHPAQAGCSASADAPEKQTGSDGWPKPSRAGDKDEREQVGSAPDDLASAGVEQGLPGFG</sequence>
<organism evidence="2 3">
    <name type="scientific">Macrostomum lignano</name>
    <dbReference type="NCBI Taxonomy" id="282301"/>
    <lineage>
        <taxon>Eukaryota</taxon>
        <taxon>Metazoa</taxon>
        <taxon>Spiralia</taxon>
        <taxon>Lophotrochozoa</taxon>
        <taxon>Platyhelminthes</taxon>
        <taxon>Rhabditophora</taxon>
        <taxon>Macrostomorpha</taxon>
        <taxon>Macrostomida</taxon>
        <taxon>Macrostomidae</taxon>
        <taxon>Macrostomum</taxon>
    </lineage>
</organism>